<dbReference type="SUPFAM" id="SSF52821">
    <property type="entry name" value="Rhodanese/Cell cycle control phosphatase"/>
    <property type="match status" value="1"/>
</dbReference>
<evidence type="ECO:0000313" key="3">
    <source>
        <dbReference type="Proteomes" id="UP000321386"/>
    </source>
</evidence>
<dbReference type="OrthoDB" id="9802991at2"/>
<dbReference type="PROSITE" id="PS00380">
    <property type="entry name" value="RHODANESE_1"/>
    <property type="match status" value="1"/>
</dbReference>
<dbReference type="InterPro" id="IPR001307">
    <property type="entry name" value="Thiosulphate_STrfase_CS"/>
</dbReference>
<dbReference type="InterPro" id="IPR036873">
    <property type="entry name" value="Rhodanese-like_dom_sf"/>
</dbReference>
<dbReference type="CDD" id="cd00158">
    <property type="entry name" value="RHOD"/>
    <property type="match status" value="1"/>
</dbReference>
<dbReference type="Proteomes" id="UP000321386">
    <property type="component" value="Unassembled WGS sequence"/>
</dbReference>
<dbReference type="Gene3D" id="3.40.250.10">
    <property type="entry name" value="Rhodanese-like domain"/>
    <property type="match status" value="1"/>
</dbReference>
<keyword evidence="3" id="KW-1185">Reference proteome</keyword>
<evidence type="ECO:0000313" key="2">
    <source>
        <dbReference type="EMBL" id="GEK18343.1"/>
    </source>
</evidence>
<dbReference type="RefSeq" id="WP_146806580.1">
    <property type="nucleotide sequence ID" value="NZ_BJUA01000009.1"/>
</dbReference>
<dbReference type="SMART" id="SM00450">
    <property type="entry name" value="RHOD"/>
    <property type="match status" value="1"/>
</dbReference>
<accession>A0A510UUI3</accession>
<evidence type="ECO:0000259" key="1">
    <source>
        <dbReference type="PROSITE" id="PS50206"/>
    </source>
</evidence>
<dbReference type="Pfam" id="PF00581">
    <property type="entry name" value="Rhodanese"/>
    <property type="match status" value="1"/>
</dbReference>
<keyword evidence="2" id="KW-0808">Transferase</keyword>
<comment type="caution">
    <text evidence="2">The sequence shown here is derived from an EMBL/GenBank/DDBJ whole genome shotgun (WGS) entry which is preliminary data.</text>
</comment>
<organism evidence="2 3">
    <name type="scientific">Cellulomonas persica</name>
    <dbReference type="NCBI Taxonomy" id="76861"/>
    <lineage>
        <taxon>Bacteria</taxon>
        <taxon>Bacillati</taxon>
        <taxon>Actinomycetota</taxon>
        <taxon>Actinomycetes</taxon>
        <taxon>Micrococcales</taxon>
        <taxon>Cellulomonadaceae</taxon>
        <taxon>Cellulomonas</taxon>
    </lineage>
</organism>
<dbReference type="AlphaFoldDB" id="A0A510UUI3"/>
<gene>
    <name evidence="2" type="ORF">CPE01_20760</name>
</gene>
<dbReference type="InterPro" id="IPR001763">
    <property type="entry name" value="Rhodanese-like_dom"/>
</dbReference>
<protein>
    <submittedName>
        <fullName evidence="2">Sulfurtransferase</fullName>
    </submittedName>
</protein>
<reference evidence="2 3" key="1">
    <citation type="submission" date="2019-07" db="EMBL/GenBank/DDBJ databases">
        <title>Whole genome shotgun sequence of Cellulomonas persica NBRC 101101.</title>
        <authorList>
            <person name="Hosoyama A."/>
            <person name="Uohara A."/>
            <person name="Ohji S."/>
            <person name="Ichikawa N."/>
        </authorList>
    </citation>
    <scope>NUCLEOTIDE SEQUENCE [LARGE SCALE GENOMIC DNA]</scope>
    <source>
        <strain evidence="2 3">NBRC 101101</strain>
    </source>
</reference>
<dbReference type="EMBL" id="BJUA01000009">
    <property type="protein sequence ID" value="GEK18343.1"/>
    <property type="molecule type" value="Genomic_DNA"/>
</dbReference>
<dbReference type="GO" id="GO:0004792">
    <property type="term" value="F:thiosulfate-cyanide sulfurtransferase activity"/>
    <property type="evidence" value="ECO:0007669"/>
    <property type="project" value="InterPro"/>
</dbReference>
<sequence length="112" mass="11896">MLTTITRTDLQAALERDVVVLVEALPAAHYDDAHLPGALNVPDRLTAQLAEHLAPDRDRTVVVYCSGPACGRSKVTAAAFAALGYTDVRVYPGGKADWAGAGLRLDTVQPVR</sequence>
<name>A0A510UUI3_9CELL</name>
<dbReference type="PROSITE" id="PS50206">
    <property type="entry name" value="RHODANESE_3"/>
    <property type="match status" value="1"/>
</dbReference>
<feature type="domain" description="Rhodanese" evidence="1">
    <location>
        <begin position="15"/>
        <end position="107"/>
    </location>
</feature>
<proteinExistence type="predicted"/>